<organism evidence="1 2">
    <name type="scientific">Photobacterium aphoticum</name>
    <dbReference type="NCBI Taxonomy" id="754436"/>
    <lineage>
        <taxon>Bacteria</taxon>
        <taxon>Pseudomonadati</taxon>
        <taxon>Pseudomonadota</taxon>
        <taxon>Gammaproteobacteria</taxon>
        <taxon>Vibrionales</taxon>
        <taxon>Vibrionaceae</taxon>
        <taxon>Photobacterium</taxon>
    </lineage>
</organism>
<evidence type="ECO:0000313" key="2">
    <source>
        <dbReference type="Proteomes" id="UP000029227"/>
    </source>
</evidence>
<protein>
    <recommendedName>
        <fullName evidence="3">Lipoprotein</fullName>
    </recommendedName>
</protein>
<dbReference type="AlphaFoldDB" id="A0A090QTA1"/>
<gene>
    <name evidence="1" type="ORF">JCM19237_4410</name>
</gene>
<comment type="caution">
    <text evidence="1">The sequence shown here is derived from an EMBL/GenBank/DDBJ whole genome shotgun (WGS) entry which is preliminary data.</text>
</comment>
<evidence type="ECO:0008006" key="3">
    <source>
        <dbReference type="Google" id="ProtNLM"/>
    </source>
</evidence>
<proteinExistence type="predicted"/>
<dbReference type="Proteomes" id="UP000029227">
    <property type="component" value="Unassembled WGS sequence"/>
</dbReference>
<dbReference type="EMBL" id="BBMN01000005">
    <property type="protein sequence ID" value="GAL05044.1"/>
    <property type="molecule type" value="Genomic_DNA"/>
</dbReference>
<sequence>MKIVFSFLITLFILTGCTSSLIANQYLIQSPMTIETSEFNSYLIGHTNKGSFNVYKLDTLKQTETVTHQYFINADGSIFNPTWVNTQPDNPSTKSRS</sequence>
<evidence type="ECO:0000313" key="1">
    <source>
        <dbReference type="EMBL" id="GAL05044.1"/>
    </source>
</evidence>
<dbReference type="PROSITE" id="PS51257">
    <property type="entry name" value="PROKAR_LIPOPROTEIN"/>
    <property type="match status" value="1"/>
</dbReference>
<accession>A0A090QTA1</accession>
<name>A0A090QTA1_9GAMM</name>
<reference evidence="1 2" key="1">
    <citation type="journal article" date="2014" name="Genome Announc.">
        <title>Draft Genome Sequences of Two Vibrionaceae Species, Vibrio ponticus C121 and Photobacterium aphoticum C119, Isolated as Coral Reef Microbiota.</title>
        <authorList>
            <person name="Al-saari N."/>
            <person name="Meirelles P.M."/>
            <person name="Mino S."/>
            <person name="Suda W."/>
            <person name="Oshima K."/>
            <person name="Hattori M."/>
            <person name="Ohkuma M."/>
            <person name="Thompson F.L."/>
            <person name="Gomez-Gil B."/>
            <person name="Sawabe T."/>
            <person name="Sawabe T."/>
        </authorList>
    </citation>
    <scope>NUCLEOTIDE SEQUENCE [LARGE SCALE GENOMIC DNA]</scope>
    <source>
        <strain evidence="1 2">JCM 19237</strain>
    </source>
</reference>